<accession>A0A178MV03</accession>
<comment type="caution">
    <text evidence="1">The sequence shown here is derived from an EMBL/GenBank/DDBJ whole genome shotgun (WGS) entry which is preliminary data.</text>
</comment>
<gene>
    <name evidence="1" type="ORF">A6A04_13475</name>
</gene>
<dbReference type="STRING" id="1285242.A6A04_13475"/>
<evidence type="ECO:0000313" key="1">
    <source>
        <dbReference type="EMBL" id="OAN53897.1"/>
    </source>
</evidence>
<evidence type="ECO:0000313" key="2">
    <source>
        <dbReference type="Proteomes" id="UP000078428"/>
    </source>
</evidence>
<organism evidence="1 2">
    <name type="scientific">Paramagnetospirillum marisnigri</name>
    <dbReference type="NCBI Taxonomy" id="1285242"/>
    <lineage>
        <taxon>Bacteria</taxon>
        <taxon>Pseudomonadati</taxon>
        <taxon>Pseudomonadota</taxon>
        <taxon>Alphaproteobacteria</taxon>
        <taxon>Rhodospirillales</taxon>
        <taxon>Magnetospirillaceae</taxon>
        <taxon>Paramagnetospirillum</taxon>
    </lineage>
</organism>
<reference evidence="1 2" key="1">
    <citation type="submission" date="2016-04" db="EMBL/GenBank/DDBJ databases">
        <title>Draft genome sequence of freshwater magnetotactic bacteria Magnetospirillum marisnigri SP-1 and Magnetospirillum moscoviense BB-1.</title>
        <authorList>
            <person name="Koziaeva V."/>
            <person name="Dziuba M.V."/>
            <person name="Ivanov T.M."/>
            <person name="Kuznetsov B."/>
            <person name="Grouzdev D.S."/>
        </authorList>
    </citation>
    <scope>NUCLEOTIDE SEQUENCE [LARGE SCALE GENOMIC DNA]</scope>
    <source>
        <strain evidence="1 2">SP-1</strain>
    </source>
</reference>
<dbReference type="EMBL" id="LWQT01000038">
    <property type="protein sequence ID" value="OAN53897.1"/>
    <property type="molecule type" value="Genomic_DNA"/>
</dbReference>
<sequence length="76" mass="8652">MTPYVLGVLAKAEADDRRGRQDQMAWHAWHSAAFQRCKKMPTLKEVMGQKAQGQGVEARLKATLKTAFPIKRRAER</sequence>
<dbReference type="Proteomes" id="UP000078428">
    <property type="component" value="Unassembled WGS sequence"/>
</dbReference>
<dbReference type="AlphaFoldDB" id="A0A178MV03"/>
<dbReference type="RefSeq" id="WP_068489946.1">
    <property type="nucleotide sequence ID" value="NZ_LWQT01000038.1"/>
</dbReference>
<keyword evidence="2" id="KW-1185">Reference proteome</keyword>
<dbReference type="OrthoDB" id="7586141at2"/>
<name>A0A178MV03_9PROT</name>
<protein>
    <submittedName>
        <fullName evidence="1">Uncharacterized protein</fullName>
    </submittedName>
</protein>
<proteinExistence type="predicted"/>